<evidence type="ECO:0000256" key="3">
    <source>
        <dbReference type="SAM" id="MobiDB-lite"/>
    </source>
</evidence>
<name>A0A540LBB3_MALBA</name>
<dbReference type="CDD" id="cd08767">
    <property type="entry name" value="Cdt1_c"/>
    <property type="match status" value="1"/>
</dbReference>
<gene>
    <name evidence="6" type="ORF">C1H46_030697</name>
</gene>
<dbReference type="AlphaFoldDB" id="A0A540LBB3"/>
<dbReference type="GO" id="GO:0030174">
    <property type="term" value="P:regulation of DNA-templated DNA replication initiation"/>
    <property type="evidence" value="ECO:0007669"/>
    <property type="project" value="InterPro"/>
</dbReference>
<dbReference type="GO" id="GO:0071163">
    <property type="term" value="P:DNA replication preinitiation complex assembly"/>
    <property type="evidence" value="ECO:0007669"/>
    <property type="project" value="InterPro"/>
</dbReference>
<accession>A0A540LBB3</accession>
<evidence type="ECO:0000259" key="5">
    <source>
        <dbReference type="SMART" id="SM01075"/>
    </source>
</evidence>
<dbReference type="SMART" id="SM01075">
    <property type="entry name" value="CDT1"/>
    <property type="match status" value="1"/>
</dbReference>
<dbReference type="CDD" id="cd08674">
    <property type="entry name" value="Cdt1_m"/>
    <property type="match status" value="1"/>
</dbReference>
<reference evidence="6 7" key="1">
    <citation type="journal article" date="2019" name="G3 (Bethesda)">
        <title>Sequencing of a Wild Apple (Malus baccata) Genome Unravels the Differences Between Cultivated and Wild Apple Species Regarding Disease Resistance and Cold Tolerance.</title>
        <authorList>
            <person name="Chen X."/>
        </authorList>
    </citation>
    <scope>NUCLEOTIDE SEQUENCE [LARGE SCALE GENOMIC DNA]</scope>
    <source>
        <strain evidence="7">cv. Shandingzi</strain>
        <tissue evidence="6">Leaves</tissue>
    </source>
</reference>
<dbReference type="GO" id="GO:0000076">
    <property type="term" value="P:DNA replication checkpoint signaling"/>
    <property type="evidence" value="ECO:0007669"/>
    <property type="project" value="TreeGrafter"/>
</dbReference>
<evidence type="ECO:0000313" key="6">
    <source>
        <dbReference type="EMBL" id="TQD83740.1"/>
    </source>
</evidence>
<feature type="compositionally biased region" description="Low complexity" evidence="3">
    <location>
        <begin position="725"/>
        <end position="735"/>
    </location>
</feature>
<dbReference type="Pfam" id="PF06127">
    <property type="entry name" value="Mpo1-like"/>
    <property type="match status" value="1"/>
</dbReference>
<dbReference type="Pfam" id="PF08839">
    <property type="entry name" value="CDT1"/>
    <property type="match status" value="1"/>
</dbReference>
<feature type="transmembrane region" description="Helical" evidence="4">
    <location>
        <begin position="88"/>
        <end position="109"/>
    </location>
</feature>
<dbReference type="PANTHER" id="PTHR28637">
    <property type="entry name" value="DNA REPLICATION FACTOR CDT1"/>
    <property type="match status" value="1"/>
</dbReference>
<keyword evidence="2" id="KW-0131">Cell cycle</keyword>
<dbReference type="InterPro" id="IPR014939">
    <property type="entry name" value="CDT1_Gemini-bd-like"/>
</dbReference>
<feature type="domain" description="CDT1 Geminin-binding" evidence="5">
    <location>
        <begin position="268"/>
        <end position="401"/>
    </location>
</feature>
<proteinExistence type="inferred from homology"/>
<dbReference type="Gene3D" id="1.10.10.1420">
    <property type="entry name" value="DNA replication factor Cdt1, C-terminal WH domain"/>
    <property type="match status" value="1"/>
</dbReference>
<protein>
    <recommendedName>
        <fullName evidence="5">CDT1 Geminin-binding domain-containing protein</fullName>
    </recommendedName>
</protein>
<dbReference type="PANTHER" id="PTHR28637:SF1">
    <property type="entry name" value="DNA REPLICATION FACTOR CDT1"/>
    <property type="match status" value="1"/>
</dbReference>
<keyword evidence="4" id="KW-0812">Transmembrane</keyword>
<feature type="compositionally biased region" description="Basic and acidic residues" evidence="3">
    <location>
        <begin position="531"/>
        <end position="561"/>
    </location>
</feature>
<feature type="region of interest" description="Disordered" evidence="3">
    <location>
        <begin position="236"/>
        <end position="261"/>
    </location>
</feature>
<sequence length="760" mass="85401">MGRTGLFDLERHFAFYGAYHSNPVNVLLHTFLVWPLIFTLDVLLHFTPPLYNFPSGLNYHGFELNVGLVLTLMYAIVCVKLDKKAGSLAALLLFLTRVGASVLANGLGFAKSWKLVLAVQAFCWPALLIGHGVFEKRIPGLADSFFEGIMEPYYVLLQFLQSAFGYEPYPGFNKSVKEKIEAEIKSWKIWAFMPHSSSIASPHRQSSTTDLDYLAHHVSSIGGTLWRDIRRAAAKSVGESTQKQRTDQIDPRGEETPKKTRISRQEKLPEKLEILGEFFNGLDTSIRLLRLRGLKPSFSNICPQIECLTDRRFTHGHLAQLKFVLPEAIEIKKVLIKDERTSCLKPDLHVTINADALESDGKSKPEGGGSMHLRKAFRKRLADLSKSHPEDYDIPEEILPQPFGRTKQDTLPDTVKLPLSSSLGEVLTDAKSCLQGDDISEPKLDTACASSCGQVPVTPTKTMDAVENHDDLPTKSASIQSTPAKLASTPARLGTETPALQPPRRCYMSPDHNSTSSPNKLVRRPPRTRSLKFDTPVKNKNVEDEFPDRSDGSNDNDIHDILPDDLLQSLREKEKKAIEERDPAISQAKRRRQMISSLPKLFNSIHFLLQSMNRSVITKEELVHKIIWTNFDIVDRKEVQEQLNLLLELVPDWISEKKIASEADLLMIHINKMSNPESIRARLEVANDDVGDIKCRQMQWLKKREIVQVEPHISSSANAPLFAIQSSQSEESPPQKSANATGYRLFNHEGGLDPHYPPKP</sequence>
<comment type="caution">
    <text evidence="6">The sequence shown here is derived from an EMBL/GenBank/DDBJ whole genome shotgun (WGS) entry which is preliminary data.</text>
</comment>
<evidence type="ECO:0000256" key="2">
    <source>
        <dbReference type="ARBA" id="ARBA00023306"/>
    </source>
</evidence>
<keyword evidence="4" id="KW-0472">Membrane</keyword>
<dbReference type="InterPro" id="IPR038090">
    <property type="entry name" value="Cdt1_C_WH_dom_sf"/>
</dbReference>
<evidence type="ECO:0000256" key="4">
    <source>
        <dbReference type="SAM" id="Phobius"/>
    </source>
</evidence>
<feature type="compositionally biased region" description="Basic and acidic residues" evidence="3">
    <location>
        <begin position="242"/>
        <end position="261"/>
    </location>
</feature>
<dbReference type="InterPro" id="IPR036390">
    <property type="entry name" value="WH_DNA-bd_sf"/>
</dbReference>
<dbReference type="Proteomes" id="UP000315295">
    <property type="component" value="Unassembled WGS sequence"/>
</dbReference>
<dbReference type="GO" id="GO:0070182">
    <property type="term" value="F:DNA polymerase binding"/>
    <property type="evidence" value="ECO:0007669"/>
    <property type="project" value="TreeGrafter"/>
</dbReference>
<dbReference type="STRING" id="106549.A0A540LBB3"/>
<feature type="transmembrane region" description="Helical" evidence="4">
    <location>
        <begin position="64"/>
        <end position="81"/>
    </location>
</feature>
<organism evidence="6 7">
    <name type="scientific">Malus baccata</name>
    <name type="common">Siberian crab apple</name>
    <name type="synonym">Pyrus baccata</name>
    <dbReference type="NCBI Taxonomy" id="106549"/>
    <lineage>
        <taxon>Eukaryota</taxon>
        <taxon>Viridiplantae</taxon>
        <taxon>Streptophyta</taxon>
        <taxon>Embryophyta</taxon>
        <taxon>Tracheophyta</taxon>
        <taxon>Spermatophyta</taxon>
        <taxon>Magnoliopsida</taxon>
        <taxon>eudicotyledons</taxon>
        <taxon>Gunneridae</taxon>
        <taxon>Pentapetalae</taxon>
        <taxon>rosids</taxon>
        <taxon>fabids</taxon>
        <taxon>Rosales</taxon>
        <taxon>Rosaceae</taxon>
        <taxon>Amygdaloideae</taxon>
        <taxon>Maleae</taxon>
        <taxon>Malus</taxon>
    </lineage>
</organism>
<dbReference type="InterPro" id="IPR045173">
    <property type="entry name" value="Cdt1"/>
</dbReference>
<dbReference type="InterPro" id="IPR009305">
    <property type="entry name" value="Mpo1-like"/>
</dbReference>
<keyword evidence="7" id="KW-1185">Reference proteome</keyword>
<feature type="region of interest" description="Disordered" evidence="3">
    <location>
        <begin position="725"/>
        <end position="760"/>
    </location>
</feature>
<dbReference type="SUPFAM" id="SSF46785">
    <property type="entry name" value="Winged helix' DNA-binding domain"/>
    <property type="match status" value="1"/>
</dbReference>
<keyword evidence="4" id="KW-1133">Transmembrane helix</keyword>
<evidence type="ECO:0000313" key="7">
    <source>
        <dbReference type="Proteomes" id="UP000315295"/>
    </source>
</evidence>
<feature type="compositionally biased region" description="Basic residues" evidence="3">
    <location>
        <begin position="521"/>
        <end position="530"/>
    </location>
</feature>
<dbReference type="InterPro" id="IPR032054">
    <property type="entry name" value="Cdt1_C"/>
</dbReference>
<dbReference type="Pfam" id="PF16679">
    <property type="entry name" value="CDT1_C"/>
    <property type="match status" value="1"/>
</dbReference>
<comment type="similarity">
    <text evidence="1">Belongs to the Cdt1 family.</text>
</comment>
<dbReference type="EMBL" id="VIEB01000666">
    <property type="protein sequence ID" value="TQD83740.1"/>
    <property type="molecule type" value="Genomic_DNA"/>
</dbReference>
<evidence type="ECO:0000256" key="1">
    <source>
        <dbReference type="ARBA" id="ARBA00008356"/>
    </source>
</evidence>
<dbReference type="GO" id="GO:0000278">
    <property type="term" value="P:mitotic cell cycle"/>
    <property type="evidence" value="ECO:0007669"/>
    <property type="project" value="TreeGrafter"/>
</dbReference>
<dbReference type="GO" id="GO:0003677">
    <property type="term" value="F:DNA binding"/>
    <property type="evidence" value="ECO:0007669"/>
    <property type="project" value="InterPro"/>
</dbReference>
<feature type="transmembrane region" description="Helical" evidence="4">
    <location>
        <begin position="26"/>
        <end position="44"/>
    </location>
</feature>
<feature type="region of interest" description="Disordered" evidence="3">
    <location>
        <begin position="473"/>
        <end position="561"/>
    </location>
</feature>
<dbReference type="GO" id="GO:0005634">
    <property type="term" value="C:nucleus"/>
    <property type="evidence" value="ECO:0007669"/>
    <property type="project" value="TreeGrafter"/>
</dbReference>